<keyword evidence="10" id="KW-0249">Electron transport</keyword>
<keyword evidence="7 18" id="KW-0812">Transmembrane</keyword>
<keyword evidence="6" id="KW-0679">Respiratory chain</keyword>
<keyword evidence="19" id="KW-0830">Ubiquinone</keyword>
<protein>
    <recommendedName>
        <fullName evidence="4">NADH dehydrogenase [ubiquinone] 1 beta subcomplex subunit 11, mitochondrial</fullName>
    </recommendedName>
    <alternativeName>
        <fullName evidence="15">Complex I-ESSS</fullName>
    </alternativeName>
    <alternativeName>
        <fullName evidence="14">NADH-ubiquinone oxidoreductase ESSS subunit</fullName>
    </alternativeName>
</protein>
<evidence type="ECO:0000256" key="7">
    <source>
        <dbReference type="ARBA" id="ARBA00022692"/>
    </source>
</evidence>
<evidence type="ECO:0000256" key="1">
    <source>
        <dbReference type="ARBA" id="ARBA00003195"/>
    </source>
</evidence>
<feature type="region of interest" description="Disordered" evidence="17">
    <location>
        <begin position="21"/>
        <end position="47"/>
    </location>
</feature>
<feature type="transmembrane region" description="Helical" evidence="18">
    <location>
        <begin position="113"/>
        <end position="131"/>
    </location>
</feature>
<evidence type="ECO:0000256" key="9">
    <source>
        <dbReference type="ARBA" id="ARBA00022946"/>
    </source>
</evidence>
<evidence type="ECO:0000256" key="15">
    <source>
        <dbReference type="ARBA" id="ARBA00031387"/>
    </source>
</evidence>
<gene>
    <name evidence="19" type="primary">NDUFB11_1</name>
    <name evidence="19" type="ORF">g.11202</name>
</gene>
<keyword evidence="11 18" id="KW-1133">Transmembrane helix</keyword>
<comment type="subunit">
    <text evidence="16">Complex I is composed of 45 different subunits. Interacts with BCAP31.</text>
</comment>
<organism evidence="19">
    <name type="scientific">Aceria tosichella</name>
    <name type="common">wheat curl mite</name>
    <dbReference type="NCBI Taxonomy" id="561515"/>
    <lineage>
        <taxon>Eukaryota</taxon>
        <taxon>Metazoa</taxon>
        <taxon>Ecdysozoa</taxon>
        <taxon>Arthropoda</taxon>
        <taxon>Chelicerata</taxon>
        <taxon>Arachnida</taxon>
        <taxon>Acari</taxon>
        <taxon>Acariformes</taxon>
        <taxon>Trombidiformes</taxon>
        <taxon>Prostigmata</taxon>
        <taxon>Eupodina</taxon>
        <taxon>Eriophyoidea</taxon>
        <taxon>Eriophyidae</taxon>
        <taxon>Eriophyinae</taxon>
        <taxon>Aceriini</taxon>
        <taxon>Aceria</taxon>
    </lineage>
</organism>
<proteinExistence type="inferred from homology"/>
<dbReference type="GO" id="GO:0005743">
    <property type="term" value="C:mitochondrial inner membrane"/>
    <property type="evidence" value="ECO:0007669"/>
    <property type="project" value="UniProtKB-SubCell"/>
</dbReference>
<feature type="compositionally biased region" description="Basic and acidic residues" evidence="17">
    <location>
        <begin position="30"/>
        <end position="47"/>
    </location>
</feature>
<dbReference type="PANTHER" id="PTHR13327">
    <property type="entry name" value="NADH-UBIQUINONE OXIDOREDUCTASE ESSS SUBUNIT, MITOCHONDRIAL PRECURSOR"/>
    <property type="match status" value="1"/>
</dbReference>
<keyword evidence="8" id="KW-0999">Mitochondrion inner membrane</keyword>
<keyword evidence="13 18" id="KW-0472">Membrane</keyword>
<evidence type="ECO:0000256" key="4">
    <source>
        <dbReference type="ARBA" id="ARBA00018632"/>
    </source>
</evidence>
<evidence type="ECO:0000256" key="11">
    <source>
        <dbReference type="ARBA" id="ARBA00022989"/>
    </source>
</evidence>
<keyword evidence="12" id="KW-0496">Mitochondrion</keyword>
<comment type="similarity">
    <text evidence="3">Belongs to the complex I NDUFB11 subunit family.</text>
</comment>
<evidence type="ECO:0000256" key="10">
    <source>
        <dbReference type="ARBA" id="ARBA00022982"/>
    </source>
</evidence>
<evidence type="ECO:0000256" key="3">
    <source>
        <dbReference type="ARBA" id="ARBA00008915"/>
    </source>
</evidence>
<keyword evidence="5" id="KW-0813">Transport</keyword>
<evidence type="ECO:0000256" key="18">
    <source>
        <dbReference type="SAM" id="Phobius"/>
    </source>
</evidence>
<dbReference type="Pfam" id="PF10183">
    <property type="entry name" value="ESSS"/>
    <property type="match status" value="1"/>
</dbReference>
<evidence type="ECO:0000256" key="5">
    <source>
        <dbReference type="ARBA" id="ARBA00022448"/>
    </source>
</evidence>
<dbReference type="PANTHER" id="PTHR13327:SF0">
    <property type="entry name" value="NADH DEHYDROGENASE [UBIQUINONE] 1 BETA SUBCOMPLEX SUBUNIT 11, MITOCHONDRIAL"/>
    <property type="match status" value="1"/>
</dbReference>
<name>A0A6G1SFK7_9ACAR</name>
<evidence type="ECO:0000256" key="14">
    <source>
        <dbReference type="ARBA" id="ARBA00030753"/>
    </source>
</evidence>
<evidence type="ECO:0000256" key="13">
    <source>
        <dbReference type="ARBA" id="ARBA00023136"/>
    </source>
</evidence>
<evidence type="ECO:0000256" key="16">
    <source>
        <dbReference type="ARBA" id="ARBA00046528"/>
    </source>
</evidence>
<evidence type="ECO:0000256" key="2">
    <source>
        <dbReference type="ARBA" id="ARBA00004434"/>
    </source>
</evidence>
<comment type="function">
    <text evidence="1">Accessory subunit of the mitochondrial membrane respiratory chain NADH dehydrogenase (Complex I), that is believed not to be involved in catalysis. Complex I functions in the transfer of electrons from NADH to the respiratory chain. The immediate electron acceptor for the enzyme is believed to be ubiquinone.</text>
</comment>
<accession>A0A6G1SFK7</accession>
<dbReference type="EMBL" id="GGYP01004513">
    <property type="protein sequence ID" value="MDE49284.1"/>
    <property type="molecule type" value="Transcribed_RNA"/>
</dbReference>
<keyword evidence="9" id="KW-0809">Transit peptide</keyword>
<dbReference type="InterPro" id="IPR019329">
    <property type="entry name" value="NADH_UbQ_OxRdtase_ESSS_su"/>
</dbReference>
<evidence type="ECO:0000313" key="19">
    <source>
        <dbReference type="EMBL" id="MDE49284.1"/>
    </source>
</evidence>
<sequence length="184" mass="21088">MSICRAISRALIIMPARAMATRPTAPTGTDLDKRDQKDESVQAKATERVHHDGVGYKPDKYGRDIYLNPLLTPPPRGPSSPEDFSNPSKLGHWYPIGFDFTDPVRDKYMWHELLFYFVTGGMIVTWLYSYGPDLKDREWARREAFLRTHKREALGLPLIDPNVVDPDRIVLPTEEEIGDYLVTQ</sequence>
<evidence type="ECO:0000256" key="6">
    <source>
        <dbReference type="ARBA" id="ARBA00022660"/>
    </source>
</evidence>
<dbReference type="AlphaFoldDB" id="A0A6G1SFK7"/>
<comment type="subcellular location">
    <subcellularLocation>
        <location evidence="2">Mitochondrion inner membrane</location>
        <topology evidence="2">Single-pass membrane protein</topology>
    </subcellularLocation>
</comment>
<evidence type="ECO:0000256" key="17">
    <source>
        <dbReference type="SAM" id="MobiDB-lite"/>
    </source>
</evidence>
<evidence type="ECO:0000256" key="12">
    <source>
        <dbReference type="ARBA" id="ARBA00023128"/>
    </source>
</evidence>
<reference evidence="19" key="1">
    <citation type="submission" date="2018-10" db="EMBL/GenBank/DDBJ databases">
        <title>Transcriptome assembly of Aceria tosichella (Wheat curl mite) Type 2.</title>
        <authorList>
            <person name="Scully E.D."/>
            <person name="Geib S.M."/>
            <person name="Palmer N.A."/>
            <person name="Gupta A.K."/>
            <person name="Sarath G."/>
            <person name="Tatineni S."/>
        </authorList>
    </citation>
    <scope>NUCLEOTIDE SEQUENCE</scope>
    <source>
        <strain evidence="19">LincolnNE</strain>
    </source>
</reference>
<evidence type="ECO:0000256" key="8">
    <source>
        <dbReference type="ARBA" id="ARBA00022792"/>
    </source>
</evidence>